<dbReference type="Pfam" id="PF13377">
    <property type="entry name" value="Peripla_BP_3"/>
    <property type="match status" value="1"/>
</dbReference>
<dbReference type="RefSeq" id="WP_068222420.1">
    <property type="nucleotide sequence ID" value="NZ_CP139724.1"/>
</dbReference>
<dbReference type="SUPFAM" id="SSF47413">
    <property type="entry name" value="lambda repressor-like DNA-binding domains"/>
    <property type="match status" value="1"/>
</dbReference>
<dbReference type="Pfam" id="PF00356">
    <property type="entry name" value="LacI"/>
    <property type="match status" value="1"/>
</dbReference>
<dbReference type="SMART" id="SM00354">
    <property type="entry name" value="HTH_LACI"/>
    <property type="match status" value="1"/>
</dbReference>
<dbReference type="STRING" id="333140.AWW68_13580"/>
<dbReference type="CDD" id="cd01392">
    <property type="entry name" value="HTH_LacI"/>
    <property type="match status" value="1"/>
</dbReference>
<gene>
    <name evidence="5" type="ORF">AWW68_13580</name>
</gene>
<evidence type="ECO:0000313" key="5">
    <source>
        <dbReference type="EMBL" id="KYG73711.1"/>
    </source>
</evidence>
<dbReference type="AlphaFoldDB" id="A0A150X4S8"/>
<keyword evidence="6" id="KW-1185">Reference proteome</keyword>
<dbReference type="InterPro" id="IPR046335">
    <property type="entry name" value="LacI/GalR-like_sensor"/>
</dbReference>
<protein>
    <recommendedName>
        <fullName evidence="4">HTH lacI-type domain-containing protein</fullName>
    </recommendedName>
</protein>
<name>A0A150X4S8_9BACT</name>
<keyword evidence="2" id="KW-0238">DNA-binding</keyword>
<dbReference type="Gene3D" id="1.10.260.40">
    <property type="entry name" value="lambda repressor-like DNA-binding domains"/>
    <property type="match status" value="1"/>
</dbReference>
<dbReference type="InterPro" id="IPR000843">
    <property type="entry name" value="HTH_LacI"/>
</dbReference>
<proteinExistence type="predicted"/>
<keyword evidence="3" id="KW-0804">Transcription</keyword>
<feature type="domain" description="HTH lacI-type" evidence="4">
    <location>
        <begin position="3"/>
        <end position="57"/>
    </location>
</feature>
<dbReference type="PANTHER" id="PTHR30146">
    <property type="entry name" value="LACI-RELATED TRANSCRIPTIONAL REPRESSOR"/>
    <property type="match status" value="1"/>
</dbReference>
<dbReference type="SUPFAM" id="SSF53822">
    <property type="entry name" value="Periplasmic binding protein-like I"/>
    <property type="match status" value="1"/>
</dbReference>
<dbReference type="PANTHER" id="PTHR30146:SF109">
    <property type="entry name" value="HTH-TYPE TRANSCRIPTIONAL REGULATOR GALS"/>
    <property type="match status" value="1"/>
</dbReference>
<sequence length="335" mass="37423">MAITIKDIATALKISPSTVSRALNDHPNISEDTKKLVSAKAKELKYQTNFIAAGLRTKRSNSIGILVPHITSNFFASAIDGIQKIVSDNGYYTIICQSNENYHDELDQIKSLLSCKVEGVILSISSDTKDFEHLETLQAYDVPFVLFDRIAPGFDTPTVEANDFTGGFQAVEHLIKRGRKKIAHLGGPGLLGISKSRYEGYLEALRTYDYEINEDFVVFTDPDQKHDAIIEKMFENPKNRPDALFTFSDELAVEAILKLKKMGLTVPREVSVVGFGNSNLCEIVEPNLTSVTHEPIEMGEAAAELLFKVIQKRHIPPHQLHMKFDSRVVIRDSSR</sequence>
<evidence type="ECO:0000313" key="6">
    <source>
        <dbReference type="Proteomes" id="UP000075606"/>
    </source>
</evidence>
<comment type="caution">
    <text evidence="5">The sequence shown here is derived from an EMBL/GenBank/DDBJ whole genome shotgun (WGS) entry which is preliminary data.</text>
</comment>
<evidence type="ECO:0000259" key="4">
    <source>
        <dbReference type="PROSITE" id="PS50932"/>
    </source>
</evidence>
<dbReference type="Proteomes" id="UP000075606">
    <property type="component" value="Unassembled WGS sequence"/>
</dbReference>
<evidence type="ECO:0000256" key="1">
    <source>
        <dbReference type="ARBA" id="ARBA00023015"/>
    </source>
</evidence>
<dbReference type="Gene3D" id="3.40.50.2300">
    <property type="match status" value="2"/>
</dbReference>
<dbReference type="EMBL" id="LRPC01000028">
    <property type="protein sequence ID" value="KYG73711.1"/>
    <property type="molecule type" value="Genomic_DNA"/>
</dbReference>
<dbReference type="InterPro" id="IPR028082">
    <property type="entry name" value="Peripla_BP_I"/>
</dbReference>
<dbReference type="GO" id="GO:0000976">
    <property type="term" value="F:transcription cis-regulatory region binding"/>
    <property type="evidence" value="ECO:0007669"/>
    <property type="project" value="TreeGrafter"/>
</dbReference>
<evidence type="ECO:0000256" key="2">
    <source>
        <dbReference type="ARBA" id="ARBA00023125"/>
    </source>
</evidence>
<dbReference type="OrthoDB" id="891936at2"/>
<dbReference type="CDD" id="cd06267">
    <property type="entry name" value="PBP1_LacI_sugar_binding-like"/>
    <property type="match status" value="1"/>
</dbReference>
<evidence type="ECO:0000256" key="3">
    <source>
        <dbReference type="ARBA" id="ARBA00023163"/>
    </source>
</evidence>
<dbReference type="GO" id="GO:0003700">
    <property type="term" value="F:DNA-binding transcription factor activity"/>
    <property type="evidence" value="ECO:0007669"/>
    <property type="project" value="TreeGrafter"/>
</dbReference>
<dbReference type="InterPro" id="IPR010982">
    <property type="entry name" value="Lambda_DNA-bd_dom_sf"/>
</dbReference>
<dbReference type="PROSITE" id="PS50932">
    <property type="entry name" value="HTH_LACI_2"/>
    <property type="match status" value="1"/>
</dbReference>
<organism evidence="5 6">
    <name type="scientific">Roseivirga spongicola</name>
    <dbReference type="NCBI Taxonomy" id="333140"/>
    <lineage>
        <taxon>Bacteria</taxon>
        <taxon>Pseudomonadati</taxon>
        <taxon>Bacteroidota</taxon>
        <taxon>Cytophagia</taxon>
        <taxon>Cytophagales</taxon>
        <taxon>Roseivirgaceae</taxon>
        <taxon>Roseivirga</taxon>
    </lineage>
</organism>
<reference evidence="5 6" key="1">
    <citation type="submission" date="2016-01" db="EMBL/GenBank/DDBJ databases">
        <title>Genome sequencing of Roseivirga spongicola UST030701-084.</title>
        <authorList>
            <person name="Selvaratnam C."/>
            <person name="Thevarajoo S."/>
            <person name="Goh K.M."/>
            <person name="Ee R."/>
            <person name="Chan K.-G."/>
            <person name="Chong C.S."/>
        </authorList>
    </citation>
    <scope>NUCLEOTIDE SEQUENCE [LARGE SCALE GENOMIC DNA]</scope>
    <source>
        <strain evidence="5 6">UST030701-084</strain>
    </source>
</reference>
<accession>A0A150X4S8</accession>
<keyword evidence="1" id="KW-0805">Transcription regulation</keyword>